<dbReference type="Proteomes" id="UP001153321">
    <property type="component" value="Chromosome 29"/>
</dbReference>
<dbReference type="EMBL" id="LR824560">
    <property type="protein sequence ID" value="CAH1643085.1"/>
    <property type="molecule type" value="Genomic_DNA"/>
</dbReference>
<organism evidence="1 2">
    <name type="scientific">Spodoptera littoralis</name>
    <name type="common">Egyptian cotton leafworm</name>
    <dbReference type="NCBI Taxonomy" id="7109"/>
    <lineage>
        <taxon>Eukaryota</taxon>
        <taxon>Metazoa</taxon>
        <taxon>Ecdysozoa</taxon>
        <taxon>Arthropoda</taxon>
        <taxon>Hexapoda</taxon>
        <taxon>Insecta</taxon>
        <taxon>Pterygota</taxon>
        <taxon>Neoptera</taxon>
        <taxon>Endopterygota</taxon>
        <taxon>Lepidoptera</taxon>
        <taxon>Glossata</taxon>
        <taxon>Ditrysia</taxon>
        <taxon>Noctuoidea</taxon>
        <taxon>Noctuidae</taxon>
        <taxon>Amphipyrinae</taxon>
        <taxon>Spodoptera</taxon>
    </lineage>
</organism>
<sequence length="148" mass="16972">MWVGVILLVAVVEARSNFEYDNYYHQAPDENAGRDLYEFYGEMHTEVTPMIDTTSNRFTRIRRFGERISSISSSTPVDLRYIKGALKEILAGHDLDGVNDEPADIIELNEDDELTTTQTNMLTSTLSTETYTFPALELDDYRRHVNII</sequence>
<keyword evidence="2" id="KW-1185">Reference proteome</keyword>
<reference evidence="1" key="1">
    <citation type="submission" date="2022-02" db="EMBL/GenBank/DDBJ databases">
        <authorList>
            <person name="King R."/>
        </authorList>
    </citation>
    <scope>NUCLEOTIDE SEQUENCE</scope>
</reference>
<gene>
    <name evidence="1" type="ORF">SPLIT_LOCUS8441</name>
</gene>
<accession>A0A9P0N6B2</accession>
<evidence type="ECO:0000313" key="1">
    <source>
        <dbReference type="EMBL" id="CAH1643085.1"/>
    </source>
</evidence>
<protein>
    <submittedName>
        <fullName evidence="1">Uncharacterized protein</fullName>
    </submittedName>
</protein>
<proteinExistence type="predicted"/>
<name>A0A9P0N6B2_SPOLI</name>
<dbReference type="AlphaFoldDB" id="A0A9P0N6B2"/>
<evidence type="ECO:0000313" key="2">
    <source>
        <dbReference type="Proteomes" id="UP001153321"/>
    </source>
</evidence>